<organism evidence="1 2">
    <name type="scientific">Crenothrix polyspora</name>
    <dbReference type="NCBI Taxonomy" id="360316"/>
    <lineage>
        <taxon>Bacteria</taxon>
        <taxon>Pseudomonadati</taxon>
        <taxon>Pseudomonadota</taxon>
        <taxon>Gammaproteobacteria</taxon>
        <taxon>Methylococcales</taxon>
        <taxon>Crenotrichaceae</taxon>
        <taxon>Crenothrix</taxon>
    </lineage>
</organism>
<name>A0A1R4H4G3_9GAMM</name>
<dbReference type="Proteomes" id="UP000195667">
    <property type="component" value="Unassembled WGS sequence"/>
</dbReference>
<protein>
    <submittedName>
        <fullName evidence="1">Uncharacterized protein</fullName>
    </submittedName>
</protein>
<evidence type="ECO:0000313" key="1">
    <source>
        <dbReference type="EMBL" id="SJM91145.1"/>
    </source>
</evidence>
<dbReference type="EMBL" id="FUKI01000090">
    <property type="protein sequence ID" value="SJM91145.1"/>
    <property type="molecule type" value="Genomic_DNA"/>
</dbReference>
<sequence length="135" mass="13584">MGWAGCFAHQPNAVKSYVGRKALPTLQLQLSRLKLAHICTLNFMRQACTVGRKVLPTLHFKADTFLPYFFAGTSGVAGATAGAVTVIGAGVTDVGAAICGAIVGTVACISGTGTGTVAKGFASTLAASATGTLVH</sequence>
<keyword evidence="2" id="KW-1185">Reference proteome</keyword>
<proteinExistence type="predicted"/>
<gene>
    <name evidence="1" type="ORF">CRENPOLYSF1_180004</name>
</gene>
<evidence type="ECO:0000313" key="2">
    <source>
        <dbReference type="Proteomes" id="UP000195667"/>
    </source>
</evidence>
<dbReference type="AlphaFoldDB" id="A0A1R4H4G3"/>
<accession>A0A1R4H4G3</accession>
<reference evidence="2" key="1">
    <citation type="submission" date="2017-02" db="EMBL/GenBank/DDBJ databases">
        <authorList>
            <person name="Daims H."/>
        </authorList>
    </citation>
    <scope>NUCLEOTIDE SEQUENCE [LARGE SCALE GENOMIC DNA]</scope>
</reference>